<dbReference type="Proteomes" id="UP000249082">
    <property type="component" value="Unassembled WGS sequence"/>
</dbReference>
<evidence type="ECO:0000313" key="2">
    <source>
        <dbReference type="Proteomes" id="UP000249082"/>
    </source>
</evidence>
<organism evidence="1 2">
    <name type="scientific">Novosphingobium pentaromativorans</name>
    <dbReference type="NCBI Taxonomy" id="205844"/>
    <lineage>
        <taxon>Bacteria</taxon>
        <taxon>Pseudomonadati</taxon>
        <taxon>Pseudomonadota</taxon>
        <taxon>Alphaproteobacteria</taxon>
        <taxon>Sphingomonadales</taxon>
        <taxon>Sphingomonadaceae</taxon>
        <taxon>Novosphingobium</taxon>
    </lineage>
</organism>
<dbReference type="AlphaFoldDB" id="A0A2W5NPP0"/>
<sequence>MPVVGVGQQDGLFYLNSERDYRDRNCLTVAMTPAAVLALVGTADPDQVRKRLRGHRILVRGVAQQVRINFMADGKPTEKYYYQVHVRVAEPGQIRVTS</sequence>
<comment type="caution">
    <text evidence="1">The sequence shown here is derived from an EMBL/GenBank/DDBJ whole genome shotgun (WGS) entry which is preliminary data.</text>
</comment>
<accession>A0A2W5NPP0</accession>
<dbReference type="EMBL" id="QFPX01000010">
    <property type="protein sequence ID" value="PZQ54069.1"/>
    <property type="molecule type" value="Genomic_DNA"/>
</dbReference>
<reference evidence="1 2" key="1">
    <citation type="submission" date="2017-08" db="EMBL/GenBank/DDBJ databases">
        <title>Infants hospitalized years apart are colonized by the same room-sourced microbial strains.</title>
        <authorList>
            <person name="Brooks B."/>
            <person name="Olm M.R."/>
            <person name="Firek B.A."/>
            <person name="Baker R."/>
            <person name="Thomas B.C."/>
            <person name="Morowitz M.J."/>
            <person name="Banfield J.F."/>
        </authorList>
    </citation>
    <scope>NUCLEOTIDE SEQUENCE [LARGE SCALE GENOMIC DNA]</scope>
    <source>
        <strain evidence="1">S2_005_002_R2_33</strain>
    </source>
</reference>
<evidence type="ECO:0000313" key="1">
    <source>
        <dbReference type="EMBL" id="PZQ54069.1"/>
    </source>
</evidence>
<name>A0A2W5NPP0_9SPHN</name>
<protein>
    <submittedName>
        <fullName evidence="1">Uncharacterized protein</fullName>
    </submittedName>
</protein>
<proteinExistence type="predicted"/>
<gene>
    <name evidence="1" type="ORF">DI555_13395</name>
</gene>